<keyword evidence="3" id="KW-0805">Transcription regulation</keyword>
<organism evidence="9 10">
    <name type="scientific">Teratosphaeria nubilosa</name>
    <dbReference type="NCBI Taxonomy" id="161662"/>
    <lineage>
        <taxon>Eukaryota</taxon>
        <taxon>Fungi</taxon>
        <taxon>Dikarya</taxon>
        <taxon>Ascomycota</taxon>
        <taxon>Pezizomycotina</taxon>
        <taxon>Dothideomycetes</taxon>
        <taxon>Dothideomycetidae</taxon>
        <taxon>Mycosphaerellales</taxon>
        <taxon>Teratosphaeriaceae</taxon>
        <taxon>Teratosphaeria</taxon>
    </lineage>
</organism>
<dbReference type="InterPro" id="IPR009044">
    <property type="entry name" value="ssDNA-bd_transcriptional_reg"/>
</dbReference>
<dbReference type="OrthoDB" id="2505440at2759"/>
<dbReference type="AlphaFoldDB" id="A0A6G1LE54"/>
<sequence>MPKRAQDYESDGGFVEDAPKNKKPKSGGNQLKMSEGKTQVSTQMQKDEDGNEFWELSRTRRIGISTFKNATMMNIREYYEKDGRQGITLSIDQFSVVMDVLPQIESTLKSKGITISHPKYDGGAAEAGSVESEEEDEEKVPDDEQDAKPSRLDKFRMRPNHEATSDEDGD</sequence>
<accession>A0A6G1LE54</accession>
<dbReference type="InterPro" id="IPR045125">
    <property type="entry name" value="Sub1/Tcp4-like"/>
</dbReference>
<comment type="subcellular location">
    <subcellularLocation>
        <location evidence="1">Nucleus</location>
    </subcellularLocation>
</comment>
<feature type="region of interest" description="Disordered" evidence="7">
    <location>
        <begin position="114"/>
        <end position="170"/>
    </location>
</feature>
<keyword evidence="4" id="KW-0238">DNA-binding</keyword>
<evidence type="ECO:0000259" key="8">
    <source>
        <dbReference type="Pfam" id="PF02229"/>
    </source>
</evidence>
<feature type="compositionally biased region" description="Low complexity" evidence="7">
    <location>
        <begin position="121"/>
        <end position="130"/>
    </location>
</feature>
<protein>
    <recommendedName>
        <fullName evidence="8">Transcriptional coactivator p15 (PC4) C-terminal domain-containing protein</fullName>
    </recommendedName>
</protein>
<proteinExistence type="inferred from homology"/>
<dbReference type="Proteomes" id="UP000799436">
    <property type="component" value="Unassembled WGS sequence"/>
</dbReference>
<keyword evidence="5" id="KW-0804">Transcription</keyword>
<keyword evidence="10" id="KW-1185">Reference proteome</keyword>
<dbReference type="InterPro" id="IPR003173">
    <property type="entry name" value="PC4_C"/>
</dbReference>
<evidence type="ECO:0000313" key="10">
    <source>
        <dbReference type="Proteomes" id="UP000799436"/>
    </source>
</evidence>
<dbReference type="Pfam" id="PF02229">
    <property type="entry name" value="PC4"/>
    <property type="match status" value="1"/>
</dbReference>
<evidence type="ECO:0000256" key="7">
    <source>
        <dbReference type="SAM" id="MobiDB-lite"/>
    </source>
</evidence>
<name>A0A6G1LE54_9PEZI</name>
<evidence type="ECO:0000256" key="1">
    <source>
        <dbReference type="ARBA" id="ARBA00004123"/>
    </source>
</evidence>
<evidence type="ECO:0000256" key="2">
    <source>
        <dbReference type="ARBA" id="ARBA00009001"/>
    </source>
</evidence>
<feature type="compositionally biased region" description="Basic and acidic residues" evidence="7">
    <location>
        <begin position="146"/>
        <end position="164"/>
    </location>
</feature>
<dbReference type="EMBL" id="ML995826">
    <property type="protein sequence ID" value="KAF2770444.1"/>
    <property type="molecule type" value="Genomic_DNA"/>
</dbReference>
<gene>
    <name evidence="9" type="ORF">EJ03DRAFT_350516</name>
</gene>
<reference evidence="9" key="1">
    <citation type="journal article" date="2020" name="Stud. Mycol.">
        <title>101 Dothideomycetes genomes: a test case for predicting lifestyles and emergence of pathogens.</title>
        <authorList>
            <person name="Haridas S."/>
            <person name="Albert R."/>
            <person name="Binder M."/>
            <person name="Bloem J."/>
            <person name="Labutti K."/>
            <person name="Salamov A."/>
            <person name="Andreopoulos B."/>
            <person name="Baker S."/>
            <person name="Barry K."/>
            <person name="Bills G."/>
            <person name="Bluhm B."/>
            <person name="Cannon C."/>
            <person name="Castanera R."/>
            <person name="Culley D."/>
            <person name="Daum C."/>
            <person name="Ezra D."/>
            <person name="Gonzalez J."/>
            <person name="Henrissat B."/>
            <person name="Kuo A."/>
            <person name="Liang C."/>
            <person name="Lipzen A."/>
            <person name="Lutzoni F."/>
            <person name="Magnuson J."/>
            <person name="Mondo S."/>
            <person name="Nolan M."/>
            <person name="Ohm R."/>
            <person name="Pangilinan J."/>
            <person name="Park H.-J."/>
            <person name="Ramirez L."/>
            <person name="Alfaro M."/>
            <person name="Sun H."/>
            <person name="Tritt A."/>
            <person name="Yoshinaga Y."/>
            <person name="Zwiers L.-H."/>
            <person name="Turgeon B."/>
            <person name="Goodwin S."/>
            <person name="Spatafora J."/>
            <person name="Crous P."/>
            <person name="Grigoriev I."/>
        </authorList>
    </citation>
    <scope>NUCLEOTIDE SEQUENCE</scope>
    <source>
        <strain evidence="9">CBS 116005</strain>
    </source>
</reference>
<keyword evidence="6" id="KW-0539">Nucleus</keyword>
<feature type="region of interest" description="Disordered" evidence="7">
    <location>
        <begin position="1"/>
        <end position="50"/>
    </location>
</feature>
<evidence type="ECO:0000313" key="9">
    <source>
        <dbReference type="EMBL" id="KAF2770444.1"/>
    </source>
</evidence>
<evidence type="ECO:0000256" key="5">
    <source>
        <dbReference type="ARBA" id="ARBA00023163"/>
    </source>
</evidence>
<dbReference type="GO" id="GO:0005634">
    <property type="term" value="C:nucleus"/>
    <property type="evidence" value="ECO:0007669"/>
    <property type="project" value="UniProtKB-SubCell"/>
</dbReference>
<evidence type="ECO:0000256" key="6">
    <source>
        <dbReference type="ARBA" id="ARBA00023242"/>
    </source>
</evidence>
<dbReference type="SUPFAM" id="SSF54447">
    <property type="entry name" value="ssDNA-binding transcriptional regulator domain"/>
    <property type="match status" value="1"/>
</dbReference>
<feature type="domain" description="Transcriptional coactivator p15 (PC4) C-terminal" evidence="8">
    <location>
        <begin position="54"/>
        <end position="98"/>
    </location>
</feature>
<feature type="compositionally biased region" description="Acidic residues" evidence="7">
    <location>
        <begin position="131"/>
        <end position="145"/>
    </location>
</feature>
<dbReference type="GO" id="GO:0003713">
    <property type="term" value="F:transcription coactivator activity"/>
    <property type="evidence" value="ECO:0007669"/>
    <property type="project" value="InterPro"/>
</dbReference>
<dbReference type="PANTHER" id="PTHR13215">
    <property type="entry name" value="RNA POLYMERASE II TRANSCRIPTIONAL COACTIVATOR"/>
    <property type="match status" value="1"/>
</dbReference>
<feature type="compositionally biased region" description="Polar residues" evidence="7">
    <location>
        <begin position="27"/>
        <end position="44"/>
    </location>
</feature>
<dbReference type="GO" id="GO:0003677">
    <property type="term" value="F:DNA binding"/>
    <property type="evidence" value="ECO:0007669"/>
    <property type="project" value="UniProtKB-KW"/>
</dbReference>
<evidence type="ECO:0000256" key="4">
    <source>
        <dbReference type="ARBA" id="ARBA00023125"/>
    </source>
</evidence>
<dbReference type="Gene3D" id="2.30.31.10">
    <property type="entry name" value="Transcriptional Coactivator Pc4, Chain A"/>
    <property type="match status" value="1"/>
</dbReference>
<dbReference type="GO" id="GO:0060261">
    <property type="term" value="P:positive regulation of transcription initiation by RNA polymerase II"/>
    <property type="evidence" value="ECO:0007669"/>
    <property type="project" value="InterPro"/>
</dbReference>
<evidence type="ECO:0000256" key="3">
    <source>
        <dbReference type="ARBA" id="ARBA00023015"/>
    </source>
</evidence>
<comment type="similarity">
    <text evidence="2">Belongs to the transcriptional coactivator PC4 family.</text>
</comment>